<name>A0A914P186_9BILA</name>
<organism evidence="1 2">
    <name type="scientific">Panagrolaimus davidi</name>
    <dbReference type="NCBI Taxonomy" id="227884"/>
    <lineage>
        <taxon>Eukaryota</taxon>
        <taxon>Metazoa</taxon>
        <taxon>Ecdysozoa</taxon>
        <taxon>Nematoda</taxon>
        <taxon>Chromadorea</taxon>
        <taxon>Rhabditida</taxon>
        <taxon>Tylenchina</taxon>
        <taxon>Panagrolaimomorpha</taxon>
        <taxon>Panagrolaimoidea</taxon>
        <taxon>Panagrolaimidae</taxon>
        <taxon>Panagrolaimus</taxon>
    </lineage>
</organism>
<evidence type="ECO:0000313" key="1">
    <source>
        <dbReference type="Proteomes" id="UP000887578"/>
    </source>
</evidence>
<reference evidence="2" key="1">
    <citation type="submission" date="2022-11" db="UniProtKB">
        <authorList>
            <consortium name="WormBaseParasite"/>
        </authorList>
    </citation>
    <scope>IDENTIFICATION</scope>
</reference>
<accession>A0A914P186</accession>
<evidence type="ECO:0000313" key="2">
    <source>
        <dbReference type="WBParaSite" id="PDA_v2.g11547.t1"/>
    </source>
</evidence>
<dbReference type="WBParaSite" id="PDA_v2.g11547.t1">
    <property type="protein sequence ID" value="PDA_v2.g11547.t1"/>
    <property type="gene ID" value="PDA_v2.g11547"/>
</dbReference>
<dbReference type="InterPro" id="IPR012677">
    <property type="entry name" value="Nucleotide-bd_a/b_plait_sf"/>
</dbReference>
<dbReference type="AlphaFoldDB" id="A0A914P186"/>
<sequence>MYRKASVHIEEQIFGIKQNGEFAGEVYIKFRTLDDTTAAMKFNRRTMKNVKPERLLYIEMFRITMDEFELFKYHMTPQSTPIASIPTPPVPIPFSTPPVPIPFSTPPVPIPSSPIIPQVNVECDEAYMSWYYNNYLPFVYNQYGYGVQYYDPSIQHPQQSGPLNYYNNFHPMPYNPEVYNMQPYQIQPQQYNAASNPYPKAQLQ</sequence>
<dbReference type="Proteomes" id="UP000887578">
    <property type="component" value="Unplaced"/>
</dbReference>
<proteinExistence type="predicted"/>
<protein>
    <submittedName>
        <fullName evidence="2">RRM domain-containing protein</fullName>
    </submittedName>
</protein>
<keyword evidence="1" id="KW-1185">Reference proteome</keyword>
<dbReference type="Gene3D" id="3.30.70.330">
    <property type="match status" value="1"/>
</dbReference>